<proteinExistence type="predicted"/>
<dbReference type="PROSITE" id="PS50925">
    <property type="entry name" value="BLUF"/>
    <property type="match status" value="1"/>
</dbReference>
<sequence>MTHLTHCIYASAACQPFDGAALRGLLENSRAHNEQAGITGMLLYADGSFFQVIEGPAEAVSALFARIAADPRHEQVTRIIEEPIARRRFADWSMGFPGVCDDLSALPGFNDFFGHGGCLARLDVGRARKLLEAFGAGRWRQRLSDFAPLAA</sequence>
<dbReference type="SUPFAM" id="SSF54975">
    <property type="entry name" value="Acylphosphatase/BLUF domain-like"/>
    <property type="match status" value="1"/>
</dbReference>
<evidence type="ECO:0000313" key="2">
    <source>
        <dbReference type="EMBL" id="NHK97316.1"/>
    </source>
</evidence>
<dbReference type="Gene3D" id="3.30.70.100">
    <property type="match status" value="1"/>
</dbReference>
<accession>A0ABX0HUM3</accession>
<keyword evidence="3" id="KW-1185">Reference proteome</keyword>
<feature type="domain" description="BLUF" evidence="1">
    <location>
        <begin position="4"/>
        <end position="95"/>
    </location>
</feature>
<name>A0ABX0HUM3_9BURK</name>
<dbReference type="SMART" id="SM01034">
    <property type="entry name" value="BLUF"/>
    <property type="match status" value="1"/>
</dbReference>
<evidence type="ECO:0000259" key="1">
    <source>
        <dbReference type="PROSITE" id="PS50925"/>
    </source>
</evidence>
<dbReference type="RefSeq" id="WP_037291058.1">
    <property type="nucleotide sequence ID" value="NZ_JAAOCD010000001.1"/>
</dbReference>
<organism evidence="2 3">
    <name type="scientific">Rubrivivax benzoatilyticus</name>
    <dbReference type="NCBI Taxonomy" id="316997"/>
    <lineage>
        <taxon>Bacteria</taxon>
        <taxon>Pseudomonadati</taxon>
        <taxon>Pseudomonadota</taxon>
        <taxon>Betaproteobacteria</taxon>
        <taxon>Burkholderiales</taxon>
        <taxon>Sphaerotilaceae</taxon>
        <taxon>Rubrivivax</taxon>
    </lineage>
</organism>
<dbReference type="Pfam" id="PF04940">
    <property type="entry name" value="BLUF"/>
    <property type="match status" value="1"/>
</dbReference>
<comment type="caution">
    <text evidence="2">The sequence shown here is derived from an EMBL/GenBank/DDBJ whole genome shotgun (WGS) entry which is preliminary data.</text>
</comment>
<dbReference type="EMBL" id="JAAOCD010000001">
    <property type="protein sequence ID" value="NHK97316.1"/>
    <property type="molecule type" value="Genomic_DNA"/>
</dbReference>
<gene>
    <name evidence="2" type="ORF">G7087_02905</name>
</gene>
<protein>
    <submittedName>
        <fullName evidence="2">BLUF domain-containing protein</fullName>
    </submittedName>
</protein>
<reference evidence="2 3" key="1">
    <citation type="submission" date="2020-03" db="EMBL/GenBank/DDBJ databases">
        <title>Rubrivivax benzoatilyticus JA2 (sequenced after 10 years sub-culturing).</title>
        <authorList>
            <person name="Gupta D."/>
            <person name="Chintalapati S."/>
            <person name="Chintalapati V.R."/>
        </authorList>
    </citation>
    <scope>NUCLEOTIDE SEQUENCE [LARGE SCALE GENOMIC DNA]</scope>
    <source>
        <strain evidence="2 3">JA2-Mal</strain>
    </source>
</reference>
<dbReference type="Proteomes" id="UP000802098">
    <property type="component" value="Unassembled WGS sequence"/>
</dbReference>
<evidence type="ECO:0000313" key="3">
    <source>
        <dbReference type="Proteomes" id="UP000802098"/>
    </source>
</evidence>
<dbReference type="InterPro" id="IPR007024">
    <property type="entry name" value="BLUF_domain"/>
</dbReference>
<dbReference type="InterPro" id="IPR036046">
    <property type="entry name" value="Acylphosphatase-like_dom_sf"/>
</dbReference>